<dbReference type="PANTHER" id="PTHR43133:SF8">
    <property type="entry name" value="RNA POLYMERASE SIGMA FACTOR HI_1459-RELATED"/>
    <property type="match status" value="1"/>
</dbReference>
<dbReference type="SUPFAM" id="SSF88946">
    <property type="entry name" value="Sigma2 domain of RNA polymerase sigma factors"/>
    <property type="match status" value="1"/>
</dbReference>
<feature type="domain" description="RNA polymerase sigma-70 region 2" evidence="8">
    <location>
        <begin position="65"/>
        <end position="130"/>
    </location>
</feature>
<comment type="caution">
    <text evidence="10">The sequence shown here is derived from an EMBL/GenBank/DDBJ whole genome shotgun (WGS) entry which is preliminary data.</text>
</comment>
<dbReference type="GO" id="GO:0003677">
    <property type="term" value="F:DNA binding"/>
    <property type="evidence" value="ECO:0007669"/>
    <property type="project" value="UniProtKB-KW"/>
</dbReference>
<reference evidence="10" key="1">
    <citation type="submission" date="2017-12" db="EMBL/GenBank/DDBJ databases">
        <title>Sequencing the genomes of 1000 Actinobacteria strains.</title>
        <authorList>
            <person name="Klenk H.-P."/>
        </authorList>
    </citation>
    <scope>NUCLEOTIDE SEQUENCE [LARGE SCALE GENOMIC DNA]</scope>
    <source>
        <strain evidence="10">DSM 44228</strain>
    </source>
</reference>
<dbReference type="Gene3D" id="1.10.10.10">
    <property type="entry name" value="Winged helix-like DNA-binding domain superfamily/Winged helix DNA-binding domain"/>
    <property type="match status" value="1"/>
</dbReference>
<dbReference type="Pfam" id="PF04542">
    <property type="entry name" value="Sigma70_r2"/>
    <property type="match status" value="1"/>
</dbReference>
<dbReference type="GO" id="GO:0016987">
    <property type="term" value="F:sigma factor activity"/>
    <property type="evidence" value="ECO:0007669"/>
    <property type="project" value="UniProtKB-KW"/>
</dbReference>
<protein>
    <recommendedName>
        <fullName evidence="6">RNA polymerase sigma factor</fullName>
    </recommendedName>
</protein>
<evidence type="ECO:0000256" key="1">
    <source>
        <dbReference type="ARBA" id="ARBA00010641"/>
    </source>
</evidence>
<dbReference type="Gene3D" id="1.10.1740.10">
    <property type="match status" value="1"/>
</dbReference>
<feature type="domain" description="RNA polymerase sigma factor 70 region 4 type 2" evidence="9">
    <location>
        <begin position="168"/>
        <end position="219"/>
    </location>
</feature>
<dbReference type="InterPro" id="IPR013324">
    <property type="entry name" value="RNA_pol_sigma_r3/r4-like"/>
</dbReference>
<evidence type="ECO:0000313" key="10">
    <source>
        <dbReference type="EMBL" id="PKW13693.1"/>
    </source>
</evidence>
<evidence type="ECO:0000256" key="3">
    <source>
        <dbReference type="ARBA" id="ARBA00023082"/>
    </source>
</evidence>
<evidence type="ECO:0000256" key="6">
    <source>
        <dbReference type="RuleBase" id="RU000716"/>
    </source>
</evidence>
<dbReference type="PANTHER" id="PTHR43133">
    <property type="entry name" value="RNA POLYMERASE ECF-TYPE SIGMA FACTO"/>
    <property type="match status" value="1"/>
</dbReference>
<organism evidence="10 11">
    <name type="scientific">Saccharopolyspora spinosa</name>
    <dbReference type="NCBI Taxonomy" id="60894"/>
    <lineage>
        <taxon>Bacteria</taxon>
        <taxon>Bacillati</taxon>
        <taxon>Actinomycetota</taxon>
        <taxon>Actinomycetes</taxon>
        <taxon>Pseudonocardiales</taxon>
        <taxon>Pseudonocardiaceae</taxon>
        <taxon>Saccharopolyspora</taxon>
    </lineage>
</organism>
<dbReference type="CDD" id="cd06171">
    <property type="entry name" value="Sigma70_r4"/>
    <property type="match status" value="1"/>
</dbReference>
<dbReference type="InterPro" id="IPR000838">
    <property type="entry name" value="RNA_pol_sigma70_ECF_CS"/>
</dbReference>
<evidence type="ECO:0000313" key="11">
    <source>
        <dbReference type="Proteomes" id="UP000233786"/>
    </source>
</evidence>
<evidence type="ECO:0000256" key="7">
    <source>
        <dbReference type="SAM" id="MobiDB-lite"/>
    </source>
</evidence>
<keyword evidence="4 6" id="KW-0238">DNA-binding</keyword>
<proteinExistence type="inferred from homology"/>
<sequence>MDLAASTGSGGLSAPRTVSGPVTMSSSACDGRTDRVAGECDVEPTDAVLATRIATGDTGAFELVVRRYSEGIFGMALRMLGDRVEAEDVVQDAFIAVWRRAGELAEPAALRSWLFKVAHRYCLIVLRRRRTRRTAPVGVIPEHRPAVGSAALIADPQRVAEAAEGVLALRRALAVLPSRQRDVWLLAEVDGLSYVEIGQRVGAGEQAVRGRLSRARASLASMMRAWR</sequence>
<dbReference type="InterPro" id="IPR013325">
    <property type="entry name" value="RNA_pol_sigma_r2"/>
</dbReference>
<dbReference type="PROSITE" id="PS01063">
    <property type="entry name" value="SIGMA70_ECF"/>
    <property type="match status" value="1"/>
</dbReference>
<keyword evidence="3 6" id="KW-0731">Sigma factor</keyword>
<dbReference type="NCBIfam" id="TIGR02937">
    <property type="entry name" value="sigma70-ECF"/>
    <property type="match status" value="1"/>
</dbReference>
<dbReference type="STRING" id="994479.GCA_000194155_03960"/>
<evidence type="ECO:0000256" key="5">
    <source>
        <dbReference type="ARBA" id="ARBA00023163"/>
    </source>
</evidence>
<evidence type="ECO:0000256" key="4">
    <source>
        <dbReference type="ARBA" id="ARBA00023125"/>
    </source>
</evidence>
<dbReference type="InterPro" id="IPR039425">
    <property type="entry name" value="RNA_pol_sigma-70-like"/>
</dbReference>
<evidence type="ECO:0000259" key="8">
    <source>
        <dbReference type="Pfam" id="PF04542"/>
    </source>
</evidence>
<gene>
    <name evidence="10" type="ORF">A8926_1241</name>
</gene>
<dbReference type="InterPro" id="IPR036388">
    <property type="entry name" value="WH-like_DNA-bd_sf"/>
</dbReference>
<dbReference type="InterPro" id="IPR007627">
    <property type="entry name" value="RNA_pol_sigma70_r2"/>
</dbReference>
<dbReference type="Proteomes" id="UP000233786">
    <property type="component" value="Unassembled WGS sequence"/>
</dbReference>
<evidence type="ECO:0000256" key="2">
    <source>
        <dbReference type="ARBA" id="ARBA00023015"/>
    </source>
</evidence>
<dbReference type="GO" id="GO:0006352">
    <property type="term" value="P:DNA-templated transcription initiation"/>
    <property type="evidence" value="ECO:0007669"/>
    <property type="project" value="InterPro"/>
</dbReference>
<dbReference type="AlphaFoldDB" id="A0A2N3XSP6"/>
<dbReference type="Pfam" id="PF08281">
    <property type="entry name" value="Sigma70_r4_2"/>
    <property type="match status" value="1"/>
</dbReference>
<keyword evidence="2 6" id="KW-0805">Transcription regulation</keyword>
<dbReference type="EMBL" id="PJNB01000001">
    <property type="protein sequence ID" value="PKW13693.1"/>
    <property type="molecule type" value="Genomic_DNA"/>
</dbReference>
<accession>A0A2N3XSP6</accession>
<dbReference type="InterPro" id="IPR013249">
    <property type="entry name" value="RNA_pol_sigma70_r4_t2"/>
</dbReference>
<keyword evidence="11" id="KW-1185">Reference proteome</keyword>
<name>A0A2N3XSP6_SACSN</name>
<feature type="region of interest" description="Disordered" evidence="7">
    <location>
        <begin position="1"/>
        <end position="33"/>
    </location>
</feature>
<dbReference type="InterPro" id="IPR014284">
    <property type="entry name" value="RNA_pol_sigma-70_dom"/>
</dbReference>
<evidence type="ECO:0000259" key="9">
    <source>
        <dbReference type="Pfam" id="PF08281"/>
    </source>
</evidence>
<keyword evidence="5 6" id="KW-0804">Transcription</keyword>
<dbReference type="SUPFAM" id="SSF88659">
    <property type="entry name" value="Sigma3 and sigma4 domains of RNA polymerase sigma factors"/>
    <property type="match status" value="1"/>
</dbReference>
<dbReference type="GO" id="GO:0006950">
    <property type="term" value="P:response to stress"/>
    <property type="evidence" value="ECO:0007669"/>
    <property type="project" value="UniProtKB-ARBA"/>
</dbReference>
<comment type="similarity">
    <text evidence="1 6">Belongs to the sigma-70 factor family. ECF subfamily.</text>
</comment>